<reference evidence="2" key="1">
    <citation type="submission" date="2011-07" db="EMBL/GenBank/DDBJ databases">
        <authorList>
            <consortium name="Caenorhabditis brenneri Sequencing and Analysis Consortium"/>
            <person name="Wilson R.K."/>
        </authorList>
    </citation>
    <scope>NUCLEOTIDE SEQUENCE [LARGE SCALE GENOMIC DNA]</scope>
    <source>
        <strain evidence="2">PB2801</strain>
    </source>
</reference>
<dbReference type="AlphaFoldDB" id="G0NL88"/>
<proteinExistence type="predicted"/>
<protein>
    <recommendedName>
        <fullName evidence="3">Ubiquitin-like domain-containing protein</fullName>
    </recommendedName>
</protein>
<dbReference type="HOGENOM" id="CLU_1788519_0_0_1"/>
<sequence length="145" mass="16595">MVRKTRAKTVDSNAGNPVNSEFDSLLKSMDDFSKQIETEIKGIKSRLNELDGGVVTVKFRDFPRCNCRRFRSKTFNGVGRHDPLGPLIEKFTSHRSGERSNLRFYFNGRRVSSECTLDSFGVELDEEVVEIEVYRGQPCSFCFKP</sequence>
<name>G0NL88_CAEBE</name>
<dbReference type="Proteomes" id="UP000008068">
    <property type="component" value="Unassembled WGS sequence"/>
</dbReference>
<keyword evidence="2" id="KW-1185">Reference proteome</keyword>
<gene>
    <name evidence="1" type="ORF">CAEBREN_17912</name>
</gene>
<evidence type="ECO:0000313" key="2">
    <source>
        <dbReference type="Proteomes" id="UP000008068"/>
    </source>
</evidence>
<dbReference type="SUPFAM" id="SSF54236">
    <property type="entry name" value="Ubiquitin-like"/>
    <property type="match status" value="1"/>
</dbReference>
<evidence type="ECO:0008006" key="3">
    <source>
        <dbReference type="Google" id="ProtNLM"/>
    </source>
</evidence>
<dbReference type="EMBL" id="GL379904">
    <property type="protein sequence ID" value="EGT33333.1"/>
    <property type="molecule type" value="Genomic_DNA"/>
</dbReference>
<organism evidence="2">
    <name type="scientific">Caenorhabditis brenneri</name>
    <name type="common">Nematode worm</name>
    <dbReference type="NCBI Taxonomy" id="135651"/>
    <lineage>
        <taxon>Eukaryota</taxon>
        <taxon>Metazoa</taxon>
        <taxon>Ecdysozoa</taxon>
        <taxon>Nematoda</taxon>
        <taxon>Chromadorea</taxon>
        <taxon>Rhabditida</taxon>
        <taxon>Rhabditina</taxon>
        <taxon>Rhabditomorpha</taxon>
        <taxon>Rhabditoidea</taxon>
        <taxon>Rhabditidae</taxon>
        <taxon>Peloderinae</taxon>
        <taxon>Caenorhabditis</taxon>
    </lineage>
</organism>
<dbReference type="CDD" id="cd01763">
    <property type="entry name" value="Ubl_SUMO_like"/>
    <property type="match status" value="1"/>
</dbReference>
<dbReference type="InParanoid" id="G0NL88"/>
<dbReference type="Gene3D" id="3.10.20.90">
    <property type="entry name" value="Phosphatidylinositol 3-kinase Catalytic Subunit, Chain A, domain 1"/>
    <property type="match status" value="1"/>
</dbReference>
<evidence type="ECO:0000313" key="1">
    <source>
        <dbReference type="EMBL" id="EGT33333.1"/>
    </source>
</evidence>
<dbReference type="InterPro" id="IPR029071">
    <property type="entry name" value="Ubiquitin-like_domsf"/>
</dbReference>
<accession>G0NL88</accession>